<evidence type="ECO:0000256" key="1">
    <source>
        <dbReference type="SAM" id="MobiDB-lite"/>
    </source>
</evidence>
<feature type="compositionally biased region" description="Polar residues" evidence="1">
    <location>
        <begin position="104"/>
        <end position="116"/>
    </location>
</feature>
<evidence type="ECO:0000313" key="2">
    <source>
        <dbReference type="EMBL" id="CEM30571.1"/>
    </source>
</evidence>
<sequence length="276" mass="29569">MADGTGHQEVLLSEVQTMMTSFGDSTRVDEGSKELVGALTKKFITDLAQSSQRVAEAALLSKNTTLQASVRWSLPAPSLRKGGGVSGNLGSYGGLSHSRHPLSSRMSPLHSLSPTSQSKRGGGSGGVRRQGQGGRGQDGDLLGEAGDSDEERGGSRVPLRVPVAPCHIKYVLRKTKRARLEATAADDFYKRLQSVPFQLTEPQEIFRKRKKVEHEEQQRRREEEQAAEVQRRDTQQQQQQVAGGAARGGKGKGTVRLGPAGKGAASSGRGGKSFAR</sequence>
<dbReference type="VEuPathDB" id="CryptoDB:Cvel_22328"/>
<feature type="region of interest" description="Disordered" evidence="1">
    <location>
        <begin position="90"/>
        <end position="158"/>
    </location>
</feature>
<feature type="compositionally biased region" description="Gly residues" evidence="1">
    <location>
        <begin position="120"/>
        <end position="136"/>
    </location>
</feature>
<feature type="compositionally biased region" description="Low complexity" evidence="1">
    <location>
        <begin position="254"/>
        <end position="267"/>
    </location>
</feature>
<feature type="compositionally biased region" description="Low complexity" evidence="1">
    <location>
        <begin position="235"/>
        <end position="244"/>
    </location>
</feature>
<protein>
    <submittedName>
        <fullName evidence="2">Uncharacterized protein</fullName>
    </submittedName>
</protein>
<feature type="compositionally biased region" description="Basic and acidic residues" evidence="1">
    <location>
        <begin position="212"/>
        <end position="234"/>
    </location>
</feature>
<feature type="region of interest" description="Disordered" evidence="1">
    <location>
        <begin position="208"/>
        <end position="276"/>
    </location>
</feature>
<accession>A0A0G4GKK9</accession>
<dbReference type="EMBL" id="CDMZ01001308">
    <property type="protein sequence ID" value="CEM30571.1"/>
    <property type="molecule type" value="Genomic_DNA"/>
</dbReference>
<organism evidence="2">
    <name type="scientific">Chromera velia CCMP2878</name>
    <dbReference type="NCBI Taxonomy" id="1169474"/>
    <lineage>
        <taxon>Eukaryota</taxon>
        <taxon>Sar</taxon>
        <taxon>Alveolata</taxon>
        <taxon>Colpodellida</taxon>
        <taxon>Chromeraceae</taxon>
        <taxon>Chromera</taxon>
    </lineage>
</organism>
<proteinExistence type="predicted"/>
<gene>
    <name evidence="2" type="ORF">Cvel_22328</name>
</gene>
<name>A0A0G4GKK9_9ALVE</name>
<dbReference type="AlphaFoldDB" id="A0A0G4GKK9"/>
<reference evidence="2" key="1">
    <citation type="submission" date="2014-11" db="EMBL/GenBank/DDBJ databases">
        <authorList>
            <person name="Otto D Thomas"/>
            <person name="Naeem Raeece"/>
        </authorList>
    </citation>
    <scope>NUCLEOTIDE SEQUENCE</scope>
</reference>